<evidence type="ECO:0000313" key="3">
    <source>
        <dbReference type="RefSeq" id="XP_017785572.1"/>
    </source>
</evidence>
<keyword evidence="1" id="KW-0732">Signal</keyword>
<reference evidence="3" key="1">
    <citation type="submission" date="2025-08" db="UniProtKB">
        <authorList>
            <consortium name="RefSeq"/>
        </authorList>
    </citation>
    <scope>IDENTIFICATION</scope>
    <source>
        <tissue evidence="3">Whole Larva</tissue>
    </source>
</reference>
<dbReference type="RefSeq" id="XP_017785572.1">
    <property type="nucleotide sequence ID" value="XM_017930083.1"/>
</dbReference>
<accession>A0ABM1NFH2</accession>
<dbReference type="Proteomes" id="UP000695000">
    <property type="component" value="Unplaced"/>
</dbReference>
<dbReference type="InterPro" id="IPR032062">
    <property type="entry name" value="DUF4803"/>
</dbReference>
<proteinExistence type="predicted"/>
<dbReference type="GeneID" id="108568796"/>
<evidence type="ECO:0000313" key="2">
    <source>
        <dbReference type="Proteomes" id="UP000695000"/>
    </source>
</evidence>
<sequence>MDARRLTLLITTVCMLTVAEIPQKAEAIGISELLDVISIGKNVVISLAKSWSLIDEHFHISEVPFPLESKWHHKIVNGMKLINEKIEKVSIHIENTGIQSVTAMIYNMPDKIRYDRKLDDLFEYFNQVNIAHRTMQSYLHNKNDLERFTLEDFAKSVISHSPNSVKNTIERIHSLVVVPKETENAGAMSLFKLYHKLLEQDKLMVCKLGRSAQRQLLNLFEAIALIELKGYTTVQFSYMLLKMYNIGNFTKESEIIMSRMQNRSAETLEQLMMYAPNSSREFWKCDPVTFHKDDYIEITELIQGYIMNEVDLSETSECFRTCADYKFTNSKSCYLNLYCSQQRRCNGDIINCEFIDSDSWVCPSKTPNRRYDYIMYENGKIMGKKRSCAATKVDSWWRYLFWHCSYCMCYCDEQSPKSDRFIDLRKVVSDIDNNMVVTGLRFVKRNRIVHLQVQQGKLIENGKIEHFSVKWVPISEFQITDPMIRDGKDYHTLTWKKRAINLDDLYAPMNHLVTGVQFQLIGAHLNLAIRTTPFDIETGELSPSKSEWFENLKTARSQIVTSDKDVPILSKQKSEPRSTPGQYLEFTHTSMSEDAAQTTVPFFDAQPVSSMVSPIDGVGIMYKTTGNYGGFIAPKLMTLDYYKYLDQLSEDKIVPLPE</sequence>
<dbReference type="PANTHER" id="PTHR47890:SF1">
    <property type="entry name" value="LD24308P"/>
    <property type="match status" value="1"/>
</dbReference>
<feature type="chain" id="PRO_5046884646" evidence="1">
    <location>
        <begin position="28"/>
        <end position="658"/>
    </location>
</feature>
<dbReference type="PANTHER" id="PTHR47890">
    <property type="entry name" value="LD24308P"/>
    <property type="match status" value="1"/>
</dbReference>
<feature type="signal peptide" evidence="1">
    <location>
        <begin position="1"/>
        <end position="27"/>
    </location>
</feature>
<gene>
    <name evidence="3" type="primary">LOC108568796</name>
</gene>
<dbReference type="Pfam" id="PF16061">
    <property type="entry name" value="DUF4803"/>
    <property type="match status" value="1"/>
</dbReference>
<protein>
    <submittedName>
        <fullName evidence="3">Uncharacterized protein LOC108568796</fullName>
    </submittedName>
</protein>
<evidence type="ECO:0000256" key="1">
    <source>
        <dbReference type="SAM" id="SignalP"/>
    </source>
</evidence>
<keyword evidence="2" id="KW-1185">Reference proteome</keyword>
<name>A0ABM1NFH2_NICVS</name>
<organism evidence="2 3">
    <name type="scientific">Nicrophorus vespilloides</name>
    <name type="common">Boreal carrion beetle</name>
    <dbReference type="NCBI Taxonomy" id="110193"/>
    <lineage>
        <taxon>Eukaryota</taxon>
        <taxon>Metazoa</taxon>
        <taxon>Ecdysozoa</taxon>
        <taxon>Arthropoda</taxon>
        <taxon>Hexapoda</taxon>
        <taxon>Insecta</taxon>
        <taxon>Pterygota</taxon>
        <taxon>Neoptera</taxon>
        <taxon>Endopterygota</taxon>
        <taxon>Coleoptera</taxon>
        <taxon>Polyphaga</taxon>
        <taxon>Staphyliniformia</taxon>
        <taxon>Silphidae</taxon>
        <taxon>Nicrophorinae</taxon>
        <taxon>Nicrophorus</taxon>
    </lineage>
</organism>